<evidence type="ECO:0000313" key="2">
    <source>
        <dbReference type="EMBL" id="KAL3352411.1"/>
    </source>
</evidence>
<name>A0ABD2T8L5_9SOLN</name>
<reference evidence="2 3" key="1">
    <citation type="submission" date="2024-05" db="EMBL/GenBank/DDBJ databases">
        <title>De novo assembly of an allotetraploid wild potato.</title>
        <authorList>
            <person name="Hosaka A.J."/>
        </authorList>
    </citation>
    <scope>NUCLEOTIDE SEQUENCE [LARGE SCALE GENOMIC DNA]</scope>
    <source>
        <tissue evidence="2">Young leaves</tissue>
    </source>
</reference>
<accession>A0ABD2T8L5</accession>
<comment type="caution">
    <text evidence="2">The sequence shown here is derived from an EMBL/GenBank/DDBJ whole genome shotgun (WGS) entry which is preliminary data.</text>
</comment>
<dbReference type="InterPro" id="IPR013103">
    <property type="entry name" value="RVT_2"/>
</dbReference>
<keyword evidence="3" id="KW-1185">Reference proteome</keyword>
<evidence type="ECO:0000259" key="1">
    <source>
        <dbReference type="Pfam" id="PF07727"/>
    </source>
</evidence>
<organism evidence="2 3">
    <name type="scientific">Solanum stoloniferum</name>
    <dbReference type="NCBI Taxonomy" id="62892"/>
    <lineage>
        <taxon>Eukaryota</taxon>
        <taxon>Viridiplantae</taxon>
        <taxon>Streptophyta</taxon>
        <taxon>Embryophyta</taxon>
        <taxon>Tracheophyta</taxon>
        <taxon>Spermatophyta</taxon>
        <taxon>Magnoliopsida</taxon>
        <taxon>eudicotyledons</taxon>
        <taxon>Gunneridae</taxon>
        <taxon>Pentapetalae</taxon>
        <taxon>asterids</taxon>
        <taxon>lamiids</taxon>
        <taxon>Solanales</taxon>
        <taxon>Solanaceae</taxon>
        <taxon>Solanoideae</taxon>
        <taxon>Solaneae</taxon>
        <taxon>Solanum</taxon>
    </lineage>
</organism>
<evidence type="ECO:0000313" key="3">
    <source>
        <dbReference type="Proteomes" id="UP001627284"/>
    </source>
</evidence>
<feature type="domain" description="Reverse transcriptase Ty1/copia-type" evidence="1">
    <location>
        <begin position="73"/>
        <end position="159"/>
    </location>
</feature>
<dbReference type="EMBL" id="JBJKTR010000012">
    <property type="protein sequence ID" value="KAL3352411.1"/>
    <property type="molecule type" value="Genomic_DNA"/>
</dbReference>
<proteinExistence type="predicted"/>
<gene>
    <name evidence="2" type="ORF">AABB24_020438</name>
</gene>
<dbReference type="EMBL" id="JBJKTR010000012">
    <property type="protein sequence ID" value="KAL3352410.1"/>
    <property type="molecule type" value="Genomic_DNA"/>
</dbReference>
<sequence>MGTGKKLTRITRNLLDSDENIDDQPVRGTRLLSNIYQRFNVAILEPSGFEEAVSYPKWKAAMEEELAMIEKSETWQLMEKPQHRKIIGVEWVYRTKLNANGYVNKLKARLVVKGYSQIFGVDYLETFALVARLDTIRLLLDIATKKGCKIFQLDVKYTF</sequence>
<dbReference type="Pfam" id="PF07727">
    <property type="entry name" value="RVT_2"/>
    <property type="match status" value="1"/>
</dbReference>
<dbReference type="Proteomes" id="UP001627284">
    <property type="component" value="Unassembled WGS sequence"/>
</dbReference>
<dbReference type="AlphaFoldDB" id="A0ABD2T8L5"/>
<protein>
    <recommendedName>
        <fullName evidence="1">Reverse transcriptase Ty1/copia-type domain-containing protein</fullName>
    </recommendedName>
</protein>